<comment type="function">
    <text evidence="11">Mediates influx of magnesium ions. Alternates between open and closed states. Activated by low cytoplasmic Mg(2+) levels. Inactive when cytoplasmic Mg(2+) levels are high.</text>
</comment>
<evidence type="ECO:0000256" key="4">
    <source>
        <dbReference type="ARBA" id="ARBA00022475"/>
    </source>
</evidence>
<evidence type="ECO:0000313" key="16">
    <source>
        <dbReference type="Proteomes" id="UP000046176"/>
    </source>
</evidence>
<dbReference type="PANTHER" id="PTHR46494:SF1">
    <property type="entry name" value="CORA FAMILY METAL ION TRANSPORTER (EUROFUNG)"/>
    <property type="match status" value="1"/>
</dbReference>
<evidence type="ECO:0000256" key="12">
    <source>
        <dbReference type="SAM" id="Phobius"/>
    </source>
</evidence>
<keyword evidence="9 12" id="KW-0472">Membrane</keyword>
<evidence type="ECO:0000256" key="1">
    <source>
        <dbReference type="ARBA" id="ARBA00004651"/>
    </source>
</evidence>
<dbReference type="GO" id="GO:0015095">
    <property type="term" value="F:magnesium ion transmembrane transporter activity"/>
    <property type="evidence" value="ECO:0007669"/>
    <property type="project" value="TreeGrafter"/>
</dbReference>
<dbReference type="InterPro" id="IPR045863">
    <property type="entry name" value="CorA_TM1_TM2"/>
</dbReference>
<dbReference type="GO" id="GO:0050897">
    <property type="term" value="F:cobalt ion binding"/>
    <property type="evidence" value="ECO:0007669"/>
    <property type="project" value="TreeGrafter"/>
</dbReference>
<dbReference type="Proteomes" id="UP000046176">
    <property type="component" value="Unassembled WGS sequence"/>
</dbReference>
<evidence type="ECO:0000256" key="8">
    <source>
        <dbReference type="ARBA" id="ARBA00023065"/>
    </source>
</evidence>
<dbReference type="EMBL" id="CCRH01000003">
    <property type="protein sequence ID" value="CDZ32685.1"/>
    <property type="molecule type" value="Genomic_DNA"/>
</dbReference>
<proteinExistence type="inferred from homology"/>
<sequence>MSVAASFLYRDGRRVEAVPFDEAAIPALDNEFVWIGLHKPTRDDLLMLQSRFGLHELSIADALSPLQMPKLSVYDDQLFVIAKTAQLEADHITYGETAIFVGKRYIITVRNGSERGHQELRGRLETSPQTLCHGTDYILHAILDFIIDGYLPIVRTIEDSVLDMERKMLDAFLDRNQIKRIFKLRREIILFQRVLDAMLDLCGKLYHLDLPSLDREAKPYFRDALQHMHRVETMVASLRDVITSVFEASNLLEQQRQGTITRQLAAWAAILAVPTAIAGIYGMNFDNMPELKTSYGYFVVLAVIAVMCIALFIRFKRARWI</sequence>
<comment type="catalytic activity">
    <reaction evidence="10">
        <text>Mg(2+)(in) = Mg(2+)(out)</text>
        <dbReference type="Rhea" id="RHEA:29827"/>
        <dbReference type="ChEBI" id="CHEBI:18420"/>
    </reaction>
</comment>
<dbReference type="InterPro" id="IPR045861">
    <property type="entry name" value="CorA_cytoplasmic_dom"/>
</dbReference>
<dbReference type="Pfam" id="PF01544">
    <property type="entry name" value="CorA"/>
    <property type="match status" value="1"/>
</dbReference>
<keyword evidence="4" id="KW-1003">Cell membrane</keyword>
<evidence type="ECO:0000256" key="9">
    <source>
        <dbReference type="ARBA" id="ARBA00023136"/>
    </source>
</evidence>
<keyword evidence="5 12" id="KW-0812">Transmembrane</keyword>
<evidence type="ECO:0000313" key="13">
    <source>
        <dbReference type="EMBL" id="CDZ32685.1"/>
    </source>
</evidence>
<evidence type="ECO:0000256" key="2">
    <source>
        <dbReference type="ARBA" id="ARBA00009765"/>
    </source>
</evidence>
<evidence type="ECO:0000256" key="5">
    <source>
        <dbReference type="ARBA" id="ARBA00022692"/>
    </source>
</evidence>
<dbReference type="GO" id="GO:0000287">
    <property type="term" value="F:magnesium ion binding"/>
    <property type="evidence" value="ECO:0007669"/>
    <property type="project" value="TreeGrafter"/>
</dbReference>
<dbReference type="OrthoDB" id="9803416at2"/>
<keyword evidence="8" id="KW-0406">Ion transport</keyword>
<dbReference type="GO" id="GO:0015087">
    <property type="term" value="F:cobalt ion transmembrane transporter activity"/>
    <property type="evidence" value="ECO:0007669"/>
    <property type="project" value="TreeGrafter"/>
</dbReference>
<comment type="similarity">
    <text evidence="2">Belongs to the CorA metal ion transporter (MIT) (TC 1.A.35) family.</text>
</comment>
<evidence type="ECO:0000256" key="3">
    <source>
        <dbReference type="ARBA" id="ARBA00022448"/>
    </source>
</evidence>
<evidence type="ECO:0000256" key="7">
    <source>
        <dbReference type="ARBA" id="ARBA00022989"/>
    </source>
</evidence>
<dbReference type="Gene3D" id="3.30.460.20">
    <property type="entry name" value="CorA soluble domain-like"/>
    <property type="match status" value="1"/>
</dbReference>
<organism evidence="13 16">
    <name type="scientific">Neorhizobium galegae bv. officinalis</name>
    <dbReference type="NCBI Taxonomy" id="323656"/>
    <lineage>
        <taxon>Bacteria</taxon>
        <taxon>Pseudomonadati</taxon>
        <taxon>Pseudomonadota</taxon>
        <taxon>Alphaproteobacteria</taxon>
        <taxon>Hyphomicrobiales</taxon>
        <taxon>Rhizobiaceae</taxon>
        <taxon>Rhizobium/Agrobacterium group</taxon>
        <taxon>Neorhizobium</taxon>
    </lineage>
</organism>
<evidence type="ECO:0000313" key="14">
    <source>
        <dbReference type="EMBL" id="CDZ45900.1"/>
    </source>
</evidence>
<dbReference type="RefSeq" id="WP_046632137.1">
    <property type="nucleotide sequence ID" value="NZ_CCRH01000003.1"/>
</dbReference>
<dbReference type="InterPro" id="IPR002523">
    <property type="entry name" value="MgTranspt_CorA/ZnTranspt_ZntB"/>
</dbReference>
<dbReference type="FunFam" id="1.20.58.340:FF:000004">
    <property type="entry name" value="Magnesium transport protein CorA"/>
    <property type="match status" value="1"/>
</dbReference>
<evidence type="ECO:0000313" key="15">
    <source>
        <dbReference type="Proteomes" id="UP000039660"/>
    </source>
</evidence>
<dbReference type="EMBL" id="CCRK01000002">
    <property type="protein sequence ID" value="CDZ45900.1"/>
    <property type="molecule type" value="Genomic_DNA"/>
</dbReference>
<feature type="transmembrane region" description="Helical" evidence="12">
    <location>
        <begin position="295"/>
        <end position="315"/>
    </location>
</feature>
<dbReference type="SUPFAM" id="SSF144083">
    <property type="entry name" value="Magnesium transport protein CorA, transmembrane region"/>
    <property type="match status" value="1"/>
</dbReference>
<dbReference type="Proteomes" id="UP000039660">
    <property type="component" value="Unassembled WGS sequence"/>
</dbReference>
<keyword evidence="7 12" id="KW-1133">Transmembrane helix</keyword>
<gene>
    <name evidence="13" type="primary">corA</name>
    <name evidence="13" type="ORF">NGAL_HAMBI1145_14560</name>
    <name evidence="14" type="ORF">NGAL_HAMBI1189_11370</name>
</gene>
<accession>A0A0T7FCC9</accession>
<evidence type="ECO:0000256" key="6">
    <source>
        <dbReference type="ARBA" id="ARBA00022842"/>
    </source>
</evidence>
<keyword evidence="3" id="KW-0813">Transport</keyword>
<evidence type="ECO:0000256" key="10">
    <source>
        <dbReference type="ARBA" id="ARBA00034269"/>
    </source>
</evidence>
<keyword evidence="6" id="KW-0460">Magnesium</keyword>
<comment type="subcellular location">
    <subcellularLocation>
        <location evidence="1">Cell membrane</location>
        <topology evidence="1">Multi-pass membrane protein</topology>
    </subcellularLocation>
</comment>
<dbReference type="AlphaFoldDB" id="A0A0T7FCC9"/>
<reference evidence="15 16" key="1">
    <citation type="submission" date="2014-08" db="EMBL/GenBank/DDBJ databases">
        <authorList>
            <person name="Chen Y.-H."/>
        </authorList>
    </citation>
    <scope>NUCLEOTIDE SEQUENCE [LARGE SCALE GENOMIC DNA]</scope>
</reference>
<dbReference type="Gene3D" id="1.20.58.340">
    <property type="entry name" value="Magnesium transport protein CorA, transmembrane region"/>
    <property type="match status" value="2"/>
</dbReference>
<dbReference type="SUPFAM" id="SSF143865">
    <property type="entry name" value="CorA soluble domain-like"/>
    <property type="match status" value="1"/>
</dbReference>
<protein>
    <submittedName>
        <fullName evidence="13">Magnesium and cobalt transport protein CorA</fullName>
    </submittedName>
</protein>
<evidence type="ECO:0000256" key="11">
    <source>
        <dbReference type="ARBA" id="ARBA00045497"/>
    </source>
</evidence>
<dbReference type="GO" id="GO:0005886">
    <property type="term" value="C:plasma membrane"/>
    <property type="evidence" value="ECO:0007669"/>
    <property type="project" value="UniProtKB-SubCell"/>
</dbReference>
<name>A0A0T7FCC9_NEOGA</name>
<feature type="transmembrane region" description="Helical" evidence="12">
    <location>
        <begin position="264"/>
        <end position="283"/>
    </location>
</feature>
<dbReference type="PANTHER" id="PTHR46494">
    <property type="entry name" value="CORA FAMILY METAL ION TRANSPORTER (EUROFUNG)"/>
    <property type="match status" value="1"/>
</dbReference>
<dbReference type="CDD" id="cd12830">
    <property type="entry name" value="MtCorA-like"/>
    <property type="match status" value="1"/>
</dbReference>